<feature type="transmembrane region" description="Helical" evidence="8">
    <location>
        <begin position="92"/>
        <end position="115"/>
    </location>
</feature>
<reference evidence="10" key="2">
    <citation type="submission" date="2021-01" db="EMBL/GenBank/DDBJ databases">
        <authorList>
            <person name="Schikora-Tamarit M.A."/>
        </authorList>
    </citation>
    <scope>NUCLEOTIDE SEQUENCE</scope>
    <source>
        <strain evidence="10">CBS6341</strain>
    </source>
</reference>
<dbReference type="PROSITE" id="PS00218">
    <property type="entry name" value="AMINO_ACID_PERMEASE_1"/>
    <property type="match status" value="1"/>
</dbReference>
<feature type="domain" description="Amino acid permease/ SLC12A" evidence="9">
    <location>
        <begin position="64"/>
        <end position="531"/>
    </location>
</feature>
<dbReference type="PANTHER" id="PTHR43341:SF9">
    <property type="entry name" value="DICARBOXYLIC AMINO ACID PERMEASE"/>
    <property type="match status" value="1"/>
</dbReference>
<protein>
    <recommendedName>
        <fullName evidence="9">Amino acid permease/ SLC12A domain-containing protein</fullName>
    </recommendedName>
</protein>
<dbReference type="Gene3D" id="1.20.1740.10">
    <property type="entry name" value="Amino acid/polyamine transporter I"/>
    <property type="match status" value="1"/>
</dbReference>
<comment type="similarity">
    <text evidence="2">Belongs to the amino acid-polyamine-organocation (APC) superfamily. YAT (TC 2.A.3.10) family.</text>
</comment>
<evidence type="ECO:0000256" key="2">
    <source>
        <dbReference type="ARBA" id="ARBA00006983"/>
    </source>
</evidence>
<keyword evidence="3" id="KW-0813">Transport</keyword>
<feature type="transmembrane region" description="Helical" evidence="8">
    <location>
        <begin position="209"/>
        <end position="227"/>
    </location>
</feature>
<evidence type="ECO:0000256" key="3">
    <source>
        <dbReference type="ARBA" id="ARBA00022448"/>
    </source>
</evidence>
<reference evidence="10" key="1">
    <citation type="journal article" date="2021" name="Open Biol.">
        <title>Shared evolutionary footprints suggest mitochondrial oxidative damage underlies multiple complex I losses in fungi.</title>
        <authorList>
            <person name="Schikora-Tamarit M.A."/>
            <person name="Marcet-Houben M."/>
            <person name="Nosek J."/>
            <person name="Gabaldon T."/>
        </authorList>
    </citation>
    <scope>NUCLEOTIDE SEQUENCE</scope>
    <source>
        <strain evidence="10">CBS6341</strain>
    </source>
</reference>
<dbReference type="GO" id="GO:0015171">
    <property type="term" value="F:amino acid transmembrane transporter activity"/>
    <property type="evidence" value="ECO:0007669"/>
    <property type="project" value="TreeGrafter"/>
</dbReference>
<feature type="transmembrane region" description="Helical" evidence="8">
    <location>
        <begin position="429"/>
        <end position="452"/>
    </location>
</feature>
<evidence type="ECO:0000256" key="6">
    <source>
        <dbReference type="ARBA" id="ARBA00022989"/>
    </source>
</evidence>
<dbReference type="Pfam" id="PF00324">
    <property type="entry name" value="AA_permease"/>
    <property type="match status" value="1"/>
</dbReference>
<feature type="transmembrane region" description="Helical" evidence="8">
    <location>
        <begin position="502"/>
        <end position="522"/>
    </location>
</feature>
<dbReference type="EMBL" id="JAEUBF010000506">
    <property type="protein sequence ID" value="KAH3677605.1"/>
    <property type="molecule type" value="Genomic_DNA"/>
</dbReference>
<gene>
    <name evidence="10" type="ORF">WICMUC_001708</name>
</gene>
<dbReference type="NCBIfam" id="TIGR00913">
    <property type="entry name" value="2A0310"/>
    <property type="match status" value="1"/>
</dbReference>
<dbReference type="PANTHER" id="PTHR43341">
    <property type="entry name" value="AMINO ACID PERMEASE"/>
    <property type="match status" value="1"/>
</dbReference>
<proteinExistence type="inferred from homology"/>
<dbReference type="PIRSF" id="PIRSF006060">
    <property type="entry name" value="AA_transporter"/>
    <property type="match status" value="1"/>
</dbReference>
<dbReference type="OrthoDB" id="3900342at2759"/>
<dbReference type="AlphaFoldDB" id="A0A9P8PTZ6"/>
<keyword evidence="11" id="KW-1185">Reference proteome</keyword>
<evidence type="ECO:0000313" key="11">
    <source>
        <dbReference type="Proteomes" id="UP000769528"/>
    </source>
</evidence>
<accession>A0A9P8PTZ6</accession>
<dbReference type="GO" id="GO:0016020">
    <property type="term" value="C:membrane"/>
    <property type="evidence" value="ECO:0007669"/>
    <property type="project" value="UniProtKB-SubCell"/>
</dbReference>
<keyword evidence="5" id="KW-0029">Amino-acid transport</keyword>
<dbReference type="FunFam" id="1.20.1740.10:FF:000006">
    <property type="entry name" value="General amino acid permease"/>
    <property type="match status" value="1"/>
</dbReference>
<feature type="transmembrane region" description="Helical" evidence="8">
    <location>
        <begin position="355"/>
        <end position="375"/>
    </location>
</feature>
<dbReference type="InterPro" id="IPR004840">
    <property type="entry name" value="Amino_acid_permease_CS"/>
</dbReference>
<evidence type="ECO:0000256" key="7">
    <source>
        <dbReference type="ARBA" id="ARBA00023136"/>
    </source>
</evidence>
<organism evidence="10 11">
    <name type="scientific">Wickerhamomyces mucosus</name>
    <dbReference type="NCBI Taxonomy" id="1378264"/>
    <lineage>
        <taxon>Eukaryota</taxon>
        <taxon>Fungi</taxon>
        <taxon>Dikarya</taxon>
        <taxon>Ascomycota</taxon>
        <taxon>Saccharomycotina</taxon>
        <taxon>Saccharomycetes</taxon>
        <taxon>Phaffomycetales</taxon>
        <taxon>Wickerhamomycetaceae</taxon>
        <taxon>Wickerhamomyces</taxon>
    </lineage>
</organism>
<evidence type="ECO:0000259" key="9">
    <source>
        <dbReference type="Pfam" id="PF00324"/>
    </source>
</evidence>
<dbReference type="Proteomes" id="UP000769528">
    <property type="component" value="Unassembled WGS sequence"/>
</dbReference>
<feature type="transmembrane region" description="Helical" evidence="8">
    <location>
        <begin position="177"/>
        <end position="197"/>
    </location>
</feature>
<keyword evidence="7 8" id="KW-0472">Membrane</keyword>
<dbReference type="InterPro" id="IPR050524">
    <property type="entry name" value="APC_YAT"/>
</dbReference>
<feature type="transmembrane region" description="Helical" evidence="8">
    <location>
        <begin position="65"/>
        <end position="86"/>
    </location>
</feature>
<feature type="transmembrane region" description="Helical" evidence="8">
    <location>
        <begin position="136"/>
        <end position="157"/>
    </location>
</feature>
<evidence type="ECO:0000256" key="1">
    <source>
        <dbReference type="ARBA" id="ARBA00004141"/>
    </source>
</evidence>
<evidence type="ECO:0000256" key="4">
    <source>
        <dbReference type="ARBA" id="ARBA00022692"/>
    </source>
</evidence>
<feature type="transmembrane region" description="Helical" evidence="8">
    <location>
        <begin position="300"/>
        <end position="321"/>
    </location>
</feature>
<dbReference type="InterPro" id="IPR004841">
    <property type="entry name" value="AA-permease/SLC12A_dom"/>
</dbReference>
<name>A0A9P8PTZ6_9ASCO</name>
<evidence type="ECO:0000256" key="5">
    <source>
        <dbReference type="ARBA" id="ARBA00022970"/>
    </source>
</evidence>
<keyword evidence="4 8" id="KW-0812">Transmembrane</keyword>
<keyword evidence="6 8" id="KW-1133">Transmembrane helix</keyword>
<dbReference type="InterPro" id="IPR004762">
    <property type="entry name" value="Amino_acid_permease_fungi"/>
</dbReference>
<sequence length="583" mass="64601">MSNNHFDEDNISETKKTIRDDDIEKQSISFNTSTTDQGVILEQEENIIAIQDGYRLKQNLKARHVSMIAIGGALGTGLLIGSGSALSSSGPASLFIGYSFIGILVYIVMCCLGELATYIPLAQGFAGYASRYCDDALGFAVGYCYLFKYFIITPNQITAGALVIQYWVSRETVNPGVWIACFIILIVIINVFGVKVFGEFEFWLSCLKVLIVIGLIILLFVIMLGGGPTHDRLGFRYWNDPGAFKPFTGIADPSKGKFVSFVNVLVTAVFAYSGTELVGITVAEAENPRRNVPKAIKLTFYRILIFYIVSVLLLGMCVPYNDPLLISASKAKTSANASPFVVAIKNAQIGKLDHLINACILIFIISAANSDLYIASRTLYGLACNGNAPKIFAKTNRFGIPYIALSTCVAFCGLAFMSVSQSSSDVFNYFVNVVSIFGLLTWISILITHIFFCKALKAQGIDRNTSAYKAPFQPYSTYISLVLCVIIAFIKNFTVFINGFNYKSFITGYIGLPVYFIAYFGYKIIMKSKIKDPHVVDLYSLKHFIDAEEEQGKIDDEARKQHYKNGGRKDSTWYYDTFLGWLF</sequence>
<evidence type="ECO:0000313" key="10">
    <source>
        <dbReference type="EMBL" id="KAH3677605.1"/>
    </source>
</evidence>
<evidence type="ECO:0000256" key="8">
    <source>
        <dbReference type="SAM" id="Phobius"/>
    </source>
</evidence>
<feature type="transmembrane region" description="Helical" evidence="8">
    <location>
        <begin position="396"/>
        <end position="417"/>
    </location>
</feature>
<comment type="subcellular location">
    <subcellularLocation>
        <location evidence="1">Membrane</location>
        <topology evidence="1">Multi-pass membrane protein</topology>
    </subcellularLocation>
</comment>
<feature type="transmembrane region" description="Helical" evidence="8">
    <location>
        <begin position="258"/>
        <end position="279"/>
    </location>
</feature>
<feature type="transmembrane region" description="Helical" evidence="8">
    <location>
        <begin position="472"/>
        <end position="490"/>
    </location>
</feature>
<comment type="caution">
    <text evidence="10">The sequence shown here is derived from an EMBL/GenBank/DDBJ whole genome shotgun (WGS) entry which is preliminary data.</text>
</comment>